<dbReference type="Proteomes" id="UP001529510">
    <property type="component" value="Unassembled WGS sequence"/>
</dbReference>
<feature type="compositionally biased region" description="Polar residues" evidence="1">
    <location>
        <begin position="89"/>
        <end position="98"/>
    </location>
</feature>
<accession>A0ABD0NQZ5</accession>
<feature type="non-terminal residue" evidence="2">
    <location>
        <position position="98"/>
    </location>
</feature>
<evidence type="ECO:0000313" key="3">
    <source>
        <dbReference type="Proteomes" id="UP001529510"/>
    </source>
</evidence>
<feature type="compositionally biased region" description="Pro residues" evidence="1">
    <location>
        <begin position="70"/>
        <end position="80"/>
    </location>
</feature>
<evidence type="ECO:0000256" key="1">
    <source>
        <dbReference type="SAM" id="MobiDB-lite"/>
    </source>
</evidence>
<protein>
    <submittedName>
        <fullName evidence="2">Uncharacterized protein</fullName>
    </submittedName>
</protein>
<reference evidence="2 3" key="1">
    <citation type="submission" date="2024-05" db="EMBL/GenBank/DDBJ databases">
        <title>Genome sequencing and assembly of Indian major carp, Cirrhinus mrigala (Hamilton, 1822).</title>
        <authorList>
            <person name="Mohindra V."/>
            <person name="Chowdhury L.M."/>
            <person name="Lal K."/>
            <person name="Jena J.K."/>
        </authorList>
    </citation>
    <scope>NUCLEOTIDE SEQUENCE [LARGE SCALE GENOMIC DNA]</scope>
    <source>
        <strain evidence="2">CM1030</strain>
        <tissue evidence="2">Blood</tissue>
    </source>
</reference>
<comment type="caution">
    <text evidence="2">The sequence shown here is derived from an EMBL/GenBank/DDBJ whole genome shotgun (WGS) entry which is preliminary data.</text>
</comment>
<feature type="non-terminal residue" evidence="2">
    <location>
        <position position="1"/>
    </location>
</feature>
<organism evidence="2 3">
    <name type="scientific">Cirrhinus mrigala</name>
    <name type="common">Mrigala</name>
    <dbReference type="NCBI Taxonomy" id="683832"/>
    <lineage>
        <taxon>Eukaryota</taxon>
        <taxon>Metazoa</taxon>
        <taxon>Chordata</taxon>
        <taxon>Craniata</taxon>
        <taxon>Vertebrata</taxon>
        <taxon>Euteleostomi</taxon>
        <taxon>Actinopterygii</taxon>
        <taxon>Neopterygii</taxon>
        <taxon>Teleostei</taxon>
        <taxon>Ostariophysi</taxon>
        <taxon>Cypriniformes</taxon>
        <taxon>Cyprinidae</taxon>
        <taxon>Labeoninae</taxon>
        <taxon>Labeonini</taxon>
        <taxon>Cirrhinus</taxon>
    </lineage>
</organism>
<keyword evidence="3" id="KW-1185">Reference proteome</keyword>
<sequence>QGDRSLKDHTEDFVFLANYTHYPDNCFCSFYFAGLSTTTRALLTAFIEWVLVSCKSHLTVDIVEDDTSPTPDPKPSPPSPCCISISPPQMESQSPRRH</sequence>
<proteinExistence type="predicted"/>
<name>A0ABD0NQZ5_CIRMR</name>
<evidence type="ECO:0000313" key="2">
    <source>
        <dbReference type="EMBL" id="KAL0163660.1"/>
    </source>
</evidence>
<dbReference type="EMBL" id="JAMKFB020000020">
    <property type="protein sequence ID" value="KAL0163660.1"/>
    <property type="molecule type" value="Genomic_DNA"/>
</dbReference>
<gene>
    <name evidence="2" type="ORF">M9458_039413</name>
</gene>
<dbReference type="AlphaFoldDB" id="A0ABD0NQZ5"/>
<feature type="region of interest" description="Disordered" evidence="1">
    <location>
        <begin position="64"/>
        <end position="98"/>
    </location>
</feature>